<dbReference type="InterPro" id="IPR014729">
    <property type="entry name" value="Rossmann-like_a/b/a_fold"/>
</dbReference>
<feature type="binding site" evidence="5">
    <location>
        <begin position="372"/>
        <end position="379"/>
    </location>
    <ligand>
        <name>FAD</name>
        <dbReference type="ChEBI" id="CHEBI:57692"/>
    </ligand>
</feature>
<dbReference type="GO" id="GO:0003904">
    <property type="term" value="F:deoxyribodipyrimidine photo-lyase activity"/>
    <property type="evidence" value="ECO:0007669"/>
    <property type="project" value="TreeGrafter"/>
</dbReference>
<feature type="binding site" evidence="5">
    <location>
        <begin position="326"/>
        <end position="330"/>
    </location>
    <ligand>
        <name>FAD</name>
        <dbReference type="ChEBI" id="CHEBI:57692"/>
    </ligand>
</feature>
<dbReference type="PANTHER" id="PTHR11455:SF22">
    <property type="entry name" value="CRYPTOCHROME DASH"/>
    <property type="match status" value="1"/>
</dbReference>
<keyword evidence="11" id="KW-1185">Reference proteome</keyword>
<gene>
    <name evidence="10" type="ORF">PGLA1383_LOCUS31790</name>
</gene>
<feature type="domain" description="Photolyase/cryptochrome alpha/beta" evidence="9">
    <location>
        <begin position="3"/>
        <end position="137"/>
    </location>
</feature>
<dbReference type="SUPFAM" id="SSF48173">
    <property type="entry name" value="Cryptochrome/photolyase FAD-binding domain"/>
    <property type="match status" value="1"/>
</dbReference>
<dbReference type="Pfam" id="PF00875">
    <property type="entry name" value="DNA_photolyase"/>
    <property type="match status" value="1"/>
</dbReference>
<feature type="compositionally biased region" description="Basic and acidic residues" evidence="8">
    <location>
        <begin position="596"/>
        <end position="610"/>
    </location>
</feature>
<feature type="binding site" evidence="5">
    <location>
        <begin position="469"/>
        <end position="471"/>
    </location>
    <ligand>
        <name>FAD</name>
        <dbReference type="ChEBI" id="CHEBI:57692"/>
    </ligand>
</feature>
<feature type="site" description="Electron transfer via tryptophanyl radical" evidence="6">
    <location>
        <position position="403"/>
    </location>
</feature>
<dbReference type="PANTHER" id="PTHR11455">
    <property type="entry name" value="CRYPTOCHROME"/>
    <property type="match status" value="1"/>
</dbReference>
<sequence>MASRAIVWFRNDLRVRDNQLLQYAEVRGAAELVAIYCVDPRHFEPSPFGDYPRTGRFRAQFLAESVQELRTSLQRIGSCLLVVSGRPEDAIPAMFAGGNAVLAFQNEDTLEEQQVEDEVLKRIPRGTTVMRHWGKTLLHRDDLGWNPKETLPLPFGKFLHETCHRVKVRAEVPTPAQGDLPPFPESLQELWAGSPSAITAATTLATARKAATATSATTAATSRTTATWSVVDAGVGALAASMGSRADVDNNANNNNNNNNNHNHNNNNNKRAKAPVVGGAAAGEELDMVWHGGESAGLARLSDYATPIGLGSYHRTRNQLHGINHSSHLSAWLANGCLSPRTVYWKVKEYERGHSGYEKDKRFDHIGKFLFELSWRDYFRFYCAHTGVRCFFLSGPARRKRPWRRDVEAEARWKMGRTGVPLVDALMRELQGTGFVSNRGRYIVACYLVHYLGIDWRVGADWFETLLLDHDVCSNYGEWASMAGVAAAPGAKTPLGLKGRGPTGGRLPGSAGGGGDPWAKGADAGDPLFDPWEQAAQYDRTEVFVRRWVPEVRRLPKGTVHSRSGTGTPLSDLVATGAYFKPLSVQPYWLNPENESELKRTTLEKSRDSNRYSVVENREGGGNGYGHRPTSNSNNNNSRRDGDEEPLLRGNGALQQPQLKTQQQQQPQLKTEQQQQQAQQQQQQQQQTVRVRRWQSRGGSQVGD</sequence>
<evidence type="ECO:0000259" key="9">
    <source>
        <dbReference type="PROSITE" id="PS51645"/>
    </source>
</evidence>
<comment type="cofactor">
    <cofactor evidence="7">
        <name>(6R)-5,10-methylene-5,6,7,8-tetrahydrofolate</name>
        <dbReference type="ChEBI" id="CHEBI:15636"/>
    </cofactor>
    <text evidence="7">Binds 1 5,10-methenyltetrahydrofolate (MTHF) per subunit.</text>
</comment>
<dbReference type="GO" id="GO:0000719">
    <property type="term" value="P:photoreactive repair"/>
    <property type="evidence" value="ECO:0007669"/>
    <property type="project" value="TreeGrafter"/>
</dbReference>
<evidence type="ECO:0000256" key="7">
    <source>
        <dbReference type="RuleBase" id="RU367151"/>
    </source>
</evidence>
<feature type="site" description="Electron transfer via tryptophanyl radical" evidence="6">
    <location>
        <position position="479"/>
    </location>
</feature>
<dbReference type="PROSITE" id="PS00394">
    <property type="entry name" value="DNA_PHOTOLYASES_1_1"/>
    <property type="match status" value="1"/>
</dbReference>
<dbReference type="PRINTS" id="PR00147">
    <property type="entry name" value="DNAPHOTLYASE"/>
</dbReference>
<dbReference type="OrthoDB" id="418691at2759"/>
<feature type="site" description="Electron transfer via tryptophanyl radical" evidence="6">
    <location>
        <position position="456"/>
    </location>
</feature>
<feature type="compositionally biased region" description="Gly residues" evidence="8">
    <location>
        <begin position="499"/>
        <end position="516"/>
    </location>
</feature>
<accession>A0A813FMN5</accession>
<feature type="region of interest" description="Disordered" evidence="8">
    <location>
        <begin position="246"/>
        <end position="270"/>
    </location>
</feature>
<dbReference type="Gene3D" id="3.40.50.620">
    <property type="entry name" value="HUPs"/>
    <property type="match status" value="1"/>
</dbReference>
<evidence type="ECO:0000256" key="6">
    <source>
        <dbReference type="PIRSR" id="PIRSR602081-2"/>
    </source>
</evidence>
<dbReference type="Pfam" id="PF03441">
    <property type="entry name" value="FAD_binding_7"/>
    <property type="match status" value="1"/>
</dbReference>
<keyword evidence="4 7" id="KW-0157">Chromophore</keyword>
<feature type="binding site" evidence="5">
    <location>
        <position position="369"/>
    </location>
    <ligand>
        <name>FAD</name>
        <dbReference type="ChEBI" id="CHEBI:57692"/>
    </ligand>
</feature>
<dbReference type="InterPro" id="IPR018394">
    <property type="entry name" value="DNA_photolyase_1_CS_C"/>
</dbReference>
<dbReference type="NCBIfam" id="TIGR02765">
    <property type="entry name" value="crypto_DASH"/>
    <property type="match status" value="1"/>
</dbReference>
<comment type="caution">
    <text evidence="10">The sequence shown here is derived from an EMBL/GenBank/DDBJ whole genome shotgun (WGS) entry which is preliminary data.</text>
</comment>
<comment type="function">
    <text evidence="7">May have a photoreceptor function.</text>
</comment>
<protein>
    <recommendedName>
        <fullName evidence="7">Cryptochrome DASH</fullName>
    </recommendedName>
</protein>
<dbReference type="Gene3D" id="1.10.579.10">
    <property type="entry name" value="DNA Cyclobutane Dipyrimidine Photolyase, subunit A, domain 3"/>
    <property type="match status" value="1"/>
</dbReference>
<evidence type="ECO:0000256" key="8">
    <source>
        <dbReference type="SAM" id="MobiDB-lite"/>
    </source>
</evidence>
<dbReference type="InterPro" id="IPR036134">
    <property type="entry name" value="Crypto/Photolyase_FAD-like_sf"/>
</dbReference>
<feature type="compositionally biased region" description="Low complexity" evidence="8">
    <location>
        <begin position="653"/>
        <end position="687"/>
    </location>
</feature>
<evidence type="ECO:0000256" key="2">
    <source>
        <dbReference type="ARBA" id="ARBA00022630"/>
    </source>
</evidence>
<proteinExistence type="inferred from homology"/>
<organism evidence="10 11">
    <name type="scientific">Polarella glacialis</name>
    <name type="common">Dinoflagellate</name>
    <dbReference type="NCBI Taxonomy" id="89957"/>
    <lineage>
        <taxon>Eukaryota</taxon>
        <taxon>Sar</taxon>
        <taxon>Alveolata</taxon>
        <taxon>Dinophyceae</taxon>
        <taxon>Suessiales</taxon>
        <taxon>Suessiaceae</taxon>
        <taxon>Polarella</taxon>
    </lineage>
</organism>
<evidence type="ECO:0000313" key="11">
    <source>
        <dbReference type="Proteomes" id="UP000654075"/>
    </source>
</evidence>
<feature type="compositionally biased region" description="Low complexity" evidence="8">
    <location>
        <begin position="250"/>
        <end position="269"/>
    </location>
</feature>
<keyword evidence="3 5" id="KW-0274">FAD</keyword>
<dbReference type="AlphaFoldDB" id="A0A813FMN5"/>
<evidence type="ECO:0000256" key="5">
    <source>
        <dbReference type="PIRSR" id="PIRSR602081-1"/>
    </source>
</evidence>
<dbReference type="SUPFAM" id="SSF52425">
    <property type="entry name" value="Cryptochrome/photolyase, N-terminal domain"/>
    <property type="match status" value="1"/>
</dbReference>
<reference evidence="10" key="1">
    <citation type="submission" date="2021-02" db="EMBL/GenBank/DDBJ databases">
        <authorList>
            <person name="Dougan E. K."/>
            <person name="Rhodes N."/>
            <person name="Thang M."/>
            <person name="Chan C."/>
        </authorList>
    </citation>
    <scope>NUCLEOTIDE SEQUENCE</scope>
</reference>
<evidence type="ECO:0000256" key="1">
    <source>
        <dbReference type="ARBA" id="ARBA00005862"/>
    </source>
</evidence>
<feature type="binding site" evidence="5">
    <location>
        <position position="313"/>
    </location>
    <ligand>
        <name>FAD</name>
        <dbReference type="ChEBI" id="CHEBI:57692"/>
    </ligand>
</feature>
<name>A0A813FMN5_POLGL</name>
<feature type="region of interest" description="Disordered" evidence="8">
    <location>
        <begin position="595"/>
        <end position="704"/>
    </location>
</feature>
<dbReference type="GO" id="GO:0003684">
    <property type="term" value="F:damaged DNA binding"/>
    <property type="evidence" value="ECO:0007669"/>
    <property type="project" value="TreeGrafter"/>
</dbReference>
<dbReference type="InterPro" id="IPR002081">
    <property type="entry name" value="Cryptochrome/DNA_photolyase_1"/>
</dbReference>
<dbReference type="InterPro" id="IPR006050">
    <property type="entry name" value="DNA_photolyase_N"/>
</dbReference>
<evidence type="ECO:0000256" key="3">
    <source>
        <dbReference type="ARBA" id="ARBA00022827"/>
    </source>
</evidence>
<evidence type="ECO:0000313" key="10">
    <source>
        <dbReference type="EMBL" id="CAE8614056.1"/>
    </source>
</evidence>
<dbReference type="InterPro" id="IPR005101">
    <property type="entry name" value="Cryptochr/Photolyase_FAD-bd"/>
</dbReference>
<dbReference type="GO" id="GO:0071949">
    <property type="term" value="F:FAD binding"/>
    <property type="evidence" value="ECO:0007669"/>
    <property type="project" value="TreeGrafter"/>
</dbReference>
<dbReference type="Gene3D" id="1.25.40.80">
    <property type="match status" value="1"/>
</dbReference>
<keyword evidence="2 5" id="KW-0285">Flavoprotein</keyword>
<dbReference type="PROSITE" id="PS51645">
    <property type="entry name" value="PHR_CRY_ALPHA_BETA"/>
    <property type="match status" value="1"/>
</dbReference>
<comment type="cofactor">
    <cofactor evidence="5 7">
        <name>FAD</name>
        <dbReference type="ChEBI" id="CHEBI:57692"/>
    </cofactor>
    <text evidence="5 7">Binds 1 FAD per subunit.</text>
</comment>
<comment type="similarity">
    <text evidence="1 7">Belongs to the DNA photolyase class-1 family.</text>
</comment>
<dbReference type="InterPro" id="IPR014133">
    <property type="entry name" value="Cry_DASH"/>
</dbReference>
<dbReference type="Proteomes" id="UP000654075">
    <property type="component" value="Unassembled WGS sequence"/>
</dbReference>
<feature type="region of interest" description="Disordered" evidence="8">
    <location>
        <begin position="499"/>
        <end position="524"/>
    </location>
</feature>
<evidence type="ECO:0000256" key="4">
    <source>
        <dbReference type="ARBA" id="ARBA00022991"/>
    </source>
</evidence>
<dbReference type="EMBL" id="CAJNNV010025361">
    <property type="protein sequence ID" value="CAE8614056.1"/>
    <property type="molecule type" value="Genomic_DNA"/>
</dbReference>
<dbReference type="InterPro" id="IPR036155">
    <property type="entry name" value="Crypto/Photolyase_N_sf"/>
</dbReference>